<keyword evidence="3" id="KW-1185">Reference proteome</keyword>
<protein>
    <submittedName>
        <fullName evidence="2">Arm DNA-binding domain-containing protein</fullName>
    </submittedName>
</protein>
<gene>
    <name evidence="2" type="ORF">OEV82_13725</name>
</gene>
<sequence length="43" mass="5057">MDPETGKRNQITRNGFETKRDTEFAANEILYDGTYIEEKDIVF</sequence>
<evidence type="ECO:0000259" key="1">
    <source>
        <dbReference type="Pfam" id="PF14657"/>
    </source>
</evidence>
<dbReference type="EMBL" id="JAOUSE010000056">
    <property type="protein sequence ID" value="MCU9595499.1"/>
    <property type="molecule type" value="Genomic_DNA"/>
</dbReference>
<dbReference type="GO" id="GO:0003677">
    <property type="term" value="F:DNA binding"/>
    <property type="evidence" value="ECO:0007669"/>
    <property type="project" value="UniProtKB-KW"/>
</dbReference>
<dbReference type="RefSeq" id="WP_173662140.1">
    <property type="nucleotide sequence ID" value="NZ_JAOUSE010000056.1"/>
</dbReference>
<evidence type="ECO:0000313" key="2">
    <source>
        <dbReference type="EMBL" id="MCU9595499.1"/>
    </source>
</evidence>
<evidence type="ECO:0000313" key="3">
    <source>
        <dbReference type="Proteomes" id="UP001208656"/>
    </source>
</evidence>
<feature type="domain" description="AP2-like integrase N-terminal" evidence="1">
    <location>
        <begin position="2"/>
        <end position="30"/>
    </location>
</feature>
<keyword evidence="2" id="KW-0238">DNA-binding</keyword>
<organism evidence="2 3">
    <name type="scientific">Pallidibacillus thermolactis</name>
    <dbReference type="NCBI Taxonomy" id="251051"/>
    <lineage>
        <taxon>Bacteria</taxon>
        <taxon>Bacillati</taxon>
        <taxon>Bacillota</taxon>
        <taxon>Bacilli</taxon>
        <taxon>Bacillales</taxon>
        <taxon>Bacillaceae</taxon>
        <taxon>Pallidibacillus</taxon>
    </lineage>
</organism>
<dbReference type="Pfam" id="PF14657">
    <property type="entry name" value="Arm-DNA-bind_4"/>
    <property type="match status" value="1"/>
</dbReference>
<name>A0ABT2WLD2_9BACI</name>
<comment type="caution">
    <text evidence="2">The sequence shown here is derived from an EMBL/GenBank/DDBJ whole genome shotgun (WGS) entry which is preliminary data.</text>
</comment>
<proteinExistence type="predicted"/>
<reference evidence="2 3" key="1">
    <citation type="submission" date="2022-10" db="EMBL/GenBank/DDBJ databases">
        <title>Description of Fervidibacillus gen. nov. in the family Fervidibacillaceae fam. nov. with two species, Fervidibacillus albus sp. nov., and Fervidibacillus halotolerans sp. nov., isolated from tidal flat sediments.</title>
        <authorList>
            <person name="Kwon K.K."/>
            <person name="Yang S.-H."/>
        </authorList>
    </citation>
    <scope>NUCLEOTIDE SEQUENCE [LARGE SCALE GENOMIC DNA]</scope>
    <source>
        <strain evidence="2 3">DSM 23332</strain>
    </source>
</reference>
<dbReference type="Proteomes" id="UP001208656">
    <property type="component" value="Unassembled WGS sequence"/>
</dbReference>
<accession>A0ABT2WLD2</accession>
<dbReference type="InterPro" id="IPR028259">
    <property type="entry name" value="AP2-like_int_N"/>
</dbReference>